<feature type="domain" description="Zn(2)-C6 fungal-type" evidence="9">
    <location>
        <begin position="11"/>
        <end position="41"/>
    </location>
</feature>
<feature type="region of interest" description="Disordered" evidence="8">
    <location>
        <begin position="626"/>
        <end position="645"/>
    </location>
</feature>
<dbReference type="Pfam" id="PF04082">
    <property type="entry name" value="Fungal_trans"/>
    <property type="match status" value="1"/>
</dbReference>
<feature type="region of interest" description="Disordered" evidence="8">
    <location>
        <begin position="101"/>
        <end position="129"/>
    </location>
</feature>
<dbReference type="PANTHER" id="PTHR31313">
    <property type="entry name" value="TY1 ENHANCER ACTIVATOR"/>
    <property type="match status" value="1"/>
</dbReference>
<keyword evidence="3" id="KW-0862">Zinc</keyword>
<feature type="compositionally biased region" description="Basic and acidic residues" evidence="8">
    <location>
        <begin position="825"/>
        <end position="839"/>
    </location>
</feature>
<keyword evidence="7" id="KW-0539">Nucleus</keyword>
<dbReference type="Proteomes" id="UP000383932">
    <property type="component" value="Unassembled WGS sequence"/>
</dbReference>
<evidence type="ECO:0000256" key="6">
    <source>
        <dbReference type="ARBA" id="ARBA00023163"/>
    </source>
</evidence>
<dbReference type="PANTHER" id="PTHR31313:SF81">
    <property type="entry name" value="TY1 ENHANCER ACTIVATOR"/>
    <property type="match status" value="1"/>
</dbReference>
<reference evidence="10 11" key="1">
    <citation type="journal article" date="2019" name="Fungal Biol. Biotechnol.">
        <title>Draft genome sequence of fastidious pathogen Ceratobasidium theobromae, which causes vascular-streak dieback in Theobroma cacao.</title>
        <authorList>
            <person name="Ali S.S."/>
            <person name="Asman A."/>
            <person name="Shao J."/>
            <person name="Firmansyah A.P."/>
            <person name="Susilo A.W."/>
            <person name="Rosmana A."/>
            <person name="McMahon P."/>
            <person name="Junaid M."/>
            <person name="Guest D."/>
            <person name="Kheng T.Y."/>
            <person name="Meinhardt L.W."/>
            <person name="Bailey B.A."/>
        </authorList>
    </citation>
    <scope>NUCLEOTIDE SEQUENCE [LARGE SCALE GENOMIC DNA]</scope>
    <source>
        <strain evidence="10 11">CT2</strain>
    </source>
</reference>
<dbReference type="GO" id="GO:0008270">
    <property type="term" value="F:zinc ion binding"/>
    <property type="evidence" value="ECO:0007669"/>
    <property type="project" value="InterPro"/>
</dbReference>
<keyword evidence="4" id="KW-0805">Transcription regulation</keyword>
<dbReference type="GO" id="GO:0000981">
    <property type="term" value="F:DNA-binding transcription factor activity, RNA polymerase II-specific"/>
    <property type="evidence" value="ECO:0007669"/>
    <property type="project" value="InterPro"/>
</dbReference>
<dbReference type="Gene3D" id="4.10.240.10">
    <property type="entry name" value="Zn(2)-C6 fungal-type DNA-binding domain"/>
    <property type="match status" value="1"/>
</dbReference>
<dbReference type="OrthoDB" id="2154091at2759"/>
<dbReference type="InterPro" id="IPR051615">
    <property type="entry name" value="Transcr_Regulatory_Elem"/>
</dbReference>
<evidence type="ECO:0000256" key="8">
    <source>
        <dbReference type="SAM" id="MobiDB-lite"/>
    </source>
</evidence>
<dbReference type="InterPro" id="IPR001138">
    <property type="entry name" value="Zn2Cys6_DnaBD"/>
</dbReference>
<dbReference type="PROSITE" id="PS50048">
    <property type="entry name" value="ZN2_CY6_FUNGAL_2"/>
    <property type="match status" value="1"/>
</dbReference>
<feature type="compositionally biased region" description="Polar residues" evidence="8">
    <location>
        <begin position="108"/>
        <end position="119"/>
    </location>
</feature>
<keyword evidence="5" id="KW-0238">DNA-binding</keyword>
<dbReference type="EMBL" id="SSOP01000113">
    <property type="protein sequence ID" value="KAB5591285.1"/>
    <property type="molecule type" value="Genomic_DNA"/>
</dbReference>
<evidence type="ECO:0000256" key="1">
    <source>
        <dbReference type="ARBA" id="ARBA00004123"/>
    </source>
</evidence>
<keyword evidence="6" id="KW-0804">Transcription</keyword>
<dbReference type="GO" id="GO:0006351">
    <property type="term" value="P:DNA-templated transcription"/>
    <property type="evidence" value="ECO:0007669"/>
    <property type="project" value="InterPro"/>
</dbReference>
<evidence type="ECO:0000256" key="7">
    <source>
        <dbReference type="ARBA" id="ARBA00023242"/>
    </source>
</evidence>
<sequence>MTERVKKTTLACDSCRRRKRKCDGKAPVCSLCEKGNIECVYDTTSDQRRPAQKTYVAALEARVALLESILKESGSGEIPGFPVAQAEETDSASQVIYPTSDQAAPASTAPQSDTQSVSSPEPKFVPADDADSGLKLMAEPRAQKGENVMSTGELDLGMEKYEPATSLAVEHQLLAQFWDWQRMHMPYVAPVPFLSAYAIYAEAAHPGEPIPPPPPPLDPLAGPTSIVVPSAASVQVTPELAQFISPLLLDSMFSVAALFRGNAEISEVFYQRARLRVLEEAINPTLATVQGICLLSSWELGNARAPAAWTLNGVAVALCVRLGMNVDATPLVRNGVMSKRLFETHSAKNTESTTLTGPNASTLTLGSKYLGAAPDKSTAPDVGVTWWSPSTLGMGDIMMQAGWEAIRDLIRMTDILFDGIYAFDAPNRTPQEVLELVTRNNLTIQRFLDDLPTWLRSTGAVRRKDSGIVYLHLFIHLASILTCRPFLSPRSTSEGAITNNAPTNEFQVIRRYRTLAFRVARASGLQIMSLIRHIPLSSPCVTLPYIVYIASTILLLSPEDAAAMDSLCTGLACLESMHETGYWVKSAKYASDRIQALAKRWGVIIRPGKRVLGPVGSGAGMSRPCSKGLDGGALDPKNIGDSSLHSQDFSHATRLTAPDMPGSNPTSGSHLTPGLTGNIHPPTYADLGGPLTTSGIYTSTQLVPHIEFQSAPTHYPSAPLTQGSDDVSSQMYAAQLYPGNLGMDPNQHDIDAAIAEALHGLNQGYISVFDAQDSEPCPVGSDPLTQRSGMVLPTQSPTCSRHPDPQIYSQSSHYVPQPQYARDPLAAKRRQECQHQAERAHHHPYTRPPNQARKSQPFPHVAYGASHAEPQHDLHLPHTHWHPVLPPTDPTLSFPSDPTACTDLAACFSYTVENAQDPAFLDSTADPYAGVAIDWLTDPACSFPTMTLDTYNCST</sequence>
<dbReference type="PROSITE" id="PS00463">
    <property type="entry name" value="ZN2_CY6_FUNGAL_1"/>
    <property type="match status" value="1"/>
</dbReference>
<gene>
    <name evidence="10" type="ORF">CTheo_5288</name>
</gene>
<evidence type="ECO:0000256" key="4">
    <source>
        <dbReference type="ARBA" id="ARBA00023015"/>
    </source>
</evidence>
<accession>A0A5N5QHR8</accession>
<dbReference type="Pfam" id="PF00172">
    <property type="entry name" value="Zn_clus"/>
    <property type="match status" value="1"/>
</dbReference>
<keyword evidence="11" id="KW-1185">Reference proteome</keyword>
<dbReference type="InterPro" id="IPR007219">
    <property type="entry name" value="XnlR_reg_dom"/>
</dbReference>
<organism evidence="10 11">
    <name type="scientific">Ceratobasidium theobromae</name>
    <dbReference type="NCBI Taxonomy" id="1582974"/>
    <lineage>
        <taxon>Eukaryota</taxon>
        <taxon>Fungi</taxon>
        <taxon>Dikarya</taxon>
        <taxon>Basidiomycota</taxon>
        <taxon>Agaricomycotina</taxon>
        <taxon>Agaricomycetes</taxon>
        <taxon>Cantharellales</taxon>
        <taxon>Ceratobasidiaceae</taxon>
        <taxon>Ceratobasidium</taxon>
    </lineage>
</organism>
<dbReference type="InterPro" id="IPR036864">
    <property type="entry name" value="Zn2-C6_fun-type_DNA-bd_sf"/>
</dbReference>
<keyword evidence="2" id="KW-0479">Metal-binding</keyword>
<dbReference type="CDD" id="cd12148">
    <property type="entry name" value="fungal_TF_MHR"/>
    <property type="match status" value="1"/>
</dbReference>
<dbReference type="GO" id="GO:0005634">
    <property type="term" value="C:nucleus"/>
    <property type="evidence" value="ECO:0007669"/>
    <property type="project" value="UniProtKB-SubCell"/>
</dbReference>
<dbReference type="CDD" id="cd00067">
    <property type="entry name" value="GAL4"/>
    <property type="match status" value="1"/>
</dbReference>
<proteinExistence type="predicted"/>
<feature type="region of interest" description="Disordered" evidence="8">
    <location>
        <begin position="825"/>
        <end position="857"/>
    </location>
</feature>
<dbReference type="SUPFAM" id="SSF57701">
    <property type="entry name" value="Zn2/Cys6 DNA-binding domain"/>
    <property type="match status" value="1"/>
</dbReference>
<evidence type="ECO:0000256" key="2">
    <source>
        <dbReference type="ARBA" id="ARBA00022723"/>
    </source>
</evidence>
<evidence type="ECO:0000256" key="5">
    <source>
        <dbReference type="ARBA" id="ARBA00023125"/>
    </source>
</evidence>
<feature type="region of interest" description="Disordered" evidence="8">
    <location>
        <begin position="654"/>
        <end position="683"/>
    </location>
</feature>
<dbReference type="SMART" id="SM00066">
    <property type="entry name" value="GAL4"/>
    <property type="match status" value="1"/>
</dbReference>
<evidence type="ECO:0000313" key="10">
    <source>
        <dbReference type="EMBL" id="KAB5591285.1"/>
    </source>
</evidence>
<dbReference type="AlphaFoldDB" id="A0A5N5QHR8"/>
<name>A0A5N5QHR8_9AGAM</name>
<comment type="subcellular location">
    <subcellularLocation>
        <location evidence="1">Nucleus</location>
    </subcellularLocation>
</comment>
<evidence type="ECO:0000259" key="9">
    <source>
        <dbReference type="PROSITE" id="PS50048"/>
    </source>
</evidence>
<evidence type="ECO:0000313" key="11">
    <source>
        <dbReference type="Proteomes" id="UP000383932"/>
    </source>
</evidence>
<dbReference type="GO" id="GO:0003677">
    <property type="term" value="F:DNA binding"/>
    <property type="evidence" value="ECO:0007669"/>
    <property type="project" value="UniProtKB-KW"/>
</dbReference>
<comment type="caution">
    <text evidence="10">The sequence shown here is derived from an EMBL/GenBank/DDBJ whole genome shotgun (WGS) entry which is preliminary data.</text>
</comment>
<evidence type="ECO:0000256" key="3">
    <source>
        <dbReference type="ARBA" id="ARBA00022833"/>
    </source>
</evidence>
<protein>
    <submittedName>
        <fullName evidence="10">Nitrogen assimilation transcription factor nit-4</fullName>
    </submittedName>
</protein>